<feature type="transmembrane region" description="Helical" evidence="2">
    <location>
        <begin position="382"/>
        <end position="400"/>
    </location>
</feature>
<keyword evidence="2" id="KW-0472">Membrane</keyword>
<feature type="transmembrane region" description="Helical" evidence="2">
    <location>
        <begin position="406"/>
        <end position="426"/>
    </location>
</feature>
<keyword evidence="2" id="KW-1133">Transmembrane helix</keyword>
<keyword evidence="2" id="KW-0812">Transmembrane</keyword>
<feature type="transmembrane region" description="Helical" evidence="2">
    <location>
        <begin position="351"/>
        <end position="370"/>
    </location>
</feature>
<evidence type="ECO:0000256" key="2">
    <source>
        <dbReference type="SAM" id="Phobius"/>
    </source>
</evidence>
<organism evidence="3 4">
    <name type="scientific">Aspergillus keveii</name>
    <dbReference type="NCBI Taxonomy" id="714993"/>
    <lineage>
        <taxon>Eukaryota</taxon>
        <taxon>Fungi</taxon>
        <taxon>Dikarya</taxon>
        <taxon>Ascomycota</taxon>
        <taxon>Pezizomycotina</taxon>
        <taxon>Eurotiomycetes</taxon>
        <taxon>Eurotiomycetidae</taxon>
        <taxon>Eurotiales</taxon>
        <taxon>Aspergillaceae</taxon>
        <taxon>Aspergillus</taxon>
        <taxon>Aspergillus subgen. Nidulantes</taxon>
    </lineage>
</organism>
<comment type="caution">
    <text evidence="3">The sequence shown here is derived from an EMBL/GenBank/DDBJ whole genome shotgun (WGS) entry which is preliminary data.</text>
</comment>
<dbReference type="EMBL" id="JBFTWV010000426">
    <property type="protein sequence ID" value="KAL2782462.1"/>
    <property type="molecule type" value="Genomic_DNA"/>
</dbReference>
<name>A0ABR4FGU6_9EURO</name>
<reference evidence="3 4" key="1">
    <citation type="submission" date="2024-07" db="EMBL/GenBank/DDBJ databases">
        <title>Section-level genome sequencing and comparative genomics of Aspergillus sections Usti and Cavernicolus.</title>
        <authorList>
            <consortium name="Lawrence Berkeley National Laboratory"/>
            <person name="Nybo J.L."/>
            <person name="Vesth T.C."/>
            <person name="Theobald S."/>
            <person name="Frisvad J.C."/>
            <person name="Larsen T.O."/>
            <person name="Kjaerboelling I."/>
            <person name="Rothschild-Mancinelli K."/>
            <person name="Lyhne E.K."/>
            <person name="Kogle M.E."/>
            <person name="Barry K."/>
            <person name="Clum A."/>
            <person name="Na H."/>
            <person name="Ledsgaard L."/>
            <person name="Lin J."/>
            <person name="Lipzen A."/>
            <person name="Kuo A."/>
            <person name="Riley R."/>
            <person name="Mondo S."/>
            <person name="Labutti K."/>
            <person name="Haridas S."/>
            <person name="Pangalinan J."/>
            <person name="Salamov A.A."/>
            <person name="Simmons B.A."/>
            <person name="Magnuson J.K."/>
            <person name="Chen J."/>
            <person name="Drula E."/>
            <person name="Henrissat B."/>
            <person name="Wiebenga A."/>
            <person name="Lubbers R.J."/>
            <person name="Gomes A.C."/>
            <person name="Makela M.R."/>
            <person name="Stajich J."/>
            <person name="Grigoriev I.V."/>
            <person name="Mortensen U.H."/>
            <person name="De Vries R.P."/>
            <person name="Baker S.E."/>
            <person name="Andersen M.R."/>
        </authorList>
    </citation>
    <scope>NUCLEOTIDE SEQUENCE [LARGE SCALE GENOMIC DNA]</scope>
    <source>
        <strain evidence="3 4">CBS 209.92</strain>
    </source>
</reference>
<accession>A0ABR4FGU6</accession>
<gene>
    <name evidence="3" type="ORF">BJX66DRAFT_345815</name>
</gene>
<feature type="region of interest" description="Disordered" evidence="1">
    <location>
        <begin position="20"/>
        <end position="56"/>
    </location>
</feature>
<feature type="compositionally biased region" description="Acidic residues" evidence="1">
    <location>
        <begin position="43"/>
        <end position="56"/>
    </location>
</feature>
<keyword evidence="4" id="KW-1185">Reference proteome</keyword>
<protein>
    <submittedName>
        <fullName evidence="3">Uncharacterized protein</fullName>
    </submittedName>
</protein>
<evidence type="ECO:0000313" key="3">
    <source>
        <dbReference type="EMBL" id="KAL2782462.1"/>
    </source>
</evidence>
<proteinExistence type="predicted"/>
<evidence type="ECO:0000256" key="1">
    <source>
        <dbReference type="SAM" id="MobiDB-lite"/>
    </source>
</evidence>
<evidence type="ECO:0000313" key="4">
    <source>
        <dbReference type="Proteomes" id="UP001610563"/>
    </source>
</evidence>
<sequence length="463" mass="51087">MRNTAETWFSRCGRVNKKGDDAIMIDPNLPQMPPDGDGNPGGGDDDGDADDTDGLEVGDSCTDTFDKLDEIPDSAGACATQYVLATMLTMLDNDLQNYTDILADGYEGKFKRYAQAVVRGAPGSVRDFYMEHGTEFFNCIVEKPREWCTRCFVATNDHAKEYECRYCEEDGDAEFGPLNVTEPCPPDRSMRASSADAKNPFWQTSYWSFKNDQTRAAFYHLLFEETGVAEENIELGAYKKIGDTLCREYWECYYGTGPDYGVPTVTKGFDEEDITDPKDVIGELLDSVRIIREGLEIALISMRVGSTRSWDGEEMIDAASLAVLSIHQSVESMAQVVDVAEEIEEAERKAAIMWFLTALFILVPIGGWAISAIPRLATVGRLIGLAGEVGLVGLDLYSMVDDPGSAPFVIFSYILGGGLTDAVRVAKAARARRGMRPDDIKRMGDVFAKGMTKIDNLMLSCKR</sequence>
<dbReference type="Proteomes" id="UP001610563">
    <property type="component" value="Unassembled WGS sequence"/>
</dbReference>